<sequence>MVMNTLGVLGNDVPQSIIFAVCLLAFGCAVDNEWDQASSHLGALHRILDARGGVETVDFELQRTFTWVSYSFAGALRLPPQFPPPLFGAALSFPLAFLDDAQIRAWRTAKRFPKNCGFVFDIAARLHQIGLSGSPEYYEDIDQRALSNVYFEATHHALAIQVDEPWTQILTKGNQAQEHSTMFQTWAAGLSLYIWGTDRHARRSRGLASNGELHGPIFARIKEILDGAGGHQSWPRGKSLEPILVTLFYALDACDIFSPWRIWLVDTARKVIEMLKLKRSEEFLKVLEFFPLTPDYRVAAEHTWAEIIQKERVTPTLTFSTLQ</sequence>
<organism evidence="1 2">
    <name type="scientific">Lophiostoma macrostomum CBS 122681</name>
    <dbReference type="NCBI Taxonomy" id="1314788"/>
    <lineage>
        <taxon>Eukaryota</taxon>
        <taxon>Fungi</taxon>
        <taxon>Dikarya</taxon>
        <taxon>Ascomycota</taxon>
        <taxon>Pezizomycotina</taxon>
        <taxon>Dothideomycetes</taxon>
        <taxon>Pleosporomycetidae</taxon>
        <taxon>Pleosporales</taxon>
        <taxon>Lophiostomataceae</taxon>
        <taxon>Lophiostoma</taxon>
    </lineage>
</organism>
<proteinExistence type="predicted"/>
<dbReference type="AlphaFoldDB" id="A0A6A6T6L2"/>
<dbReference type="EMBL" id="MU004356">
    <property type="protein sequence ID" value="KAF2654937.1"/>
    <property type="molecule type" value="Genomic_DNA"/>
</dbReference>
<evidence type="ECO:0008006" key="3">
    <source>
        <dbReference type="Google" id="ProtNLM"/>
    </source>
</evidence>
<keyword evidence="2" id="KW-1185">Reference proteome</keyword>
<dbReference type="OrthoDB" id="4158087at2759"/>
<evidence type="ECO:0000313" key="2">
    <source>
        <dbReference type="Proteomes" id="UP000799324"/>
    </source>
</evidence>
<reference evidence="1" key="1">
    <citation type="journal article" date="2020" name="Stud. Mycol.">
        <title>101 Dothideomycetes genomes: a test case for predicting lifestyles and emergence of pathogens.</title>
        <authorList>
            <person name="Haridas S."/>
            <person name="Albert R."/>
            <person name="Binder M."/>
            <person name="Bloem J."/>
            <person name="Labutti K."/>
            <person name="Salamov A."/>
            <person name="Andreopoulos B."/>
            <person name="Baker S."/>
            <person name="Barry K."/>
            <person name="Bills G."/>
            <person name="Bluhm B."/>
            <person name="Cannon C."/>
            <person name="Castanera R."/>
            <person name="Culley D."/>
            <person name="Daum C."/>
            <person name="Ezra D."/>
            <person name="Gonzalez J."/>
            <person name="Henrissat B."/>
            <person name="Kuo A."/>
            <person name="Liang C."/>
            <person name="Lipzen A."/>
            <person name="Lutzoni F."/>
            <person name="Magnuson J."/>
            <person name="Mondo S."/>
            <person name="Nolan M."/>
            <person name="Ohm R."/>
            <person name="Pangilinan J."/>
            <person name="Park H.-J."/>
            <person name="Ramirez L."/>
            <person name="Alfaro M."/>
            <person name="Sun H."/>
            <person name="Tritt A."/>
            <person name="Yoshinaga Y."/>
            <person name="Zwiers L.-H."/>
            <person name="Turgeon B."/>
            <person name="Goodwin S."/>
            <person name="Spatafora J."/>
            <person name="Crous P."/>
            <person name="Grigoriev I."/>
        </authorList>
    </citation>
    <scope>NUCLEOTIDE SEQUENCE</scope>
    <source>
        <strain evidence="1">CBS 122681</strain>
    </source>
</reference>
<dbReference type="Proteomes" id="UP000799324">
    <property type="component" value="Unassembled WGS sequence"/>
</dbReference>
<accession>A0A6A6T6L2</accession>
<gene>
    <name evidence="1" type="ORF">K491DRAFT_445687</name>
</gene>
<evidence type="ECO:0000313" key="1">
    <source>
        <dbReference type="EMBL" id="KAF2654937.1"/>
    </source>
</evidence>
<name>A0A6A6T6L2_9PLEO</name>
<protein>
    <recommendedName>
        <fullName evidence="3">Transcription factor domain-containing protein</fullName>
    </recommendedName>
</protein>